<dbReference type="EMBL" id="MT141511">
    <property type="protein sequence ID" value="QJA64053.1"/>
    <property type="molecule type" value="Genomic_DNA"/>
</dbReference>
<accession>A0A6M3J2H8</accession>
<evidence type="ECO:0000313" key="1">
    <source>
        <dbReference type="EMBL" id="QJA64053.1"/>
    </source>
</evidence>
<evidence type="ECO:0000313" key="2">
    <source>
        <dbReference type="EMBL" id="QJA83078.1"/>
    </source>
</evidence>
<dbReference type="EMBL" id="MT142503">
    <property type="protein sequence ID" value="QJA83078.1"/>
    <property type="molecule type" value="Genomic_DNA"/>
</dbReference>
<dbReference type="AlphaFoldDB" id="A0A6M3J2H8"/>
<gene>
    <name evidence="2" type="ORF">MM415A00315_0003</name>
    <name evidence="1" type="ORF">MM415B00552_0043</name>
</gene>
<organism evidence="1">
    <name type="scientific">viral metagenome</name>
    <dbReference type="NCBI Taxonomy" id="1070528"/>
    <lineage>
        <taxon>unclassified sequences</taxon>
        <taxon>metagenomes</taxon>
        <taxon>organismal metagenomes</taxon>
    </lineage>
</organism>
<sequence>MIYLLIALGFFVGMIIGAKIADCQNKKHLLKHMRHALELGIVQGYNLKQGIEHSKLTNRGFIISPKTYQDISEILEKHPF</sequence>
<proteinExistence type="predicted"/>
<name>A0A6M3J2H8_9ZZZZ</name>
<protein>
    <submittedName>
        <fullName evidence="1">Uncharacterized protein</fullName>
    </submittedName>
</protein>
<reference evidence="1" key="1">
    <citation type="submission" date="2020-03" db="EMBL/GenBank/DDBJ databases">
        <title>The deep terrestrial virosphere.</title>
        <authorList>
            <person name="Holmfeldt K."/>
            <person name="Nilsson E."/>
            <person name="Simone D."/>
            <person name="Lopez-Fernandez M."/>
            <person name="Wu X."/>
            <person name="de Brujin I."/>
            <person name="Lundin D."/>
            <person name="Andersson A."/>
            <person name="Bertilsson S."/>
            <person name="Dopson M."/>
        </authorList>
    </citation>
    <scope>NUCLEOTIDE SEQUENCE</scope>
    <source>
        <strain evidence="2">MM415A00315</strain>
        <strain evidence="1">MM415B00552</strain>
    </source>
</reference>